<keyword evidence="5 7" id="KW-1133">Transmembrane helix</keyword>
<gene>
    <name evidence="9" type="ORF">NIES2119_22570</name>
</gene>
<organism evidence="9 10">
    <name type="scientific">[Phormidium ambiguum] IAM M-71</name>
    <dbReference type="NCBI Taxonomy" id="454136"/>
    <lineage>
        <taxon>Bacteria</taxon>
        <taxon>Bacillati</taxon>
        <taxon>Cyanobacteriota</taxon>
        <taxon>Cyanophyceae</taxon>
        <taxon>Oscillatoriophycideae</taxon>
        <taxon>Aerosakkonematales</taxon>
        <taxon>Aerosakkonemataceae</taxon>
        <taxon>Floridanema</taxon>
    </lineage>
</organism>
<feature type="transmembrane region" description="Helical" evidence="7">
    <location>
        <begin position="20"/>
        <end position="49"/>
    </location>
</feature>
<dbReference type="STRING" id="454136.NIES2119_22570"/>
<evidence type="ECO:0000313" key="10">
    <source>
        <dbReference type="Proteomes" id="UP000185860"/>
    </source>
</evidence>
<evidence type="ECO:0000256" key="3">
    <source>
        <dbReference type="ARBA" id="ARBA00022475"/>
    </source>
</evidence>
<sequence>MSLEMVSLENIQELAGQYGYWAVFIGILLENLGIPLPGETITLAGGFLAGSGELNYWFVLGSAIAGAVLGGNFGYLIGRYGGWALLLTIGKILRIPEVKILELKQQFSENAGKTVFIGRFIALLRIFASPLAGIVEMPYWKFMAYNIAGATVWGTVMVSLSFFAGKVVPLEQLVAWAAQFAVLALLIVAAWIFVPFLLELRQTKES</sequence>
<evidence type="ECO:0000256" key="7">
    <source>
        <dbReference type="SAM" id="Phobius"/>
    </source>
</evidence>
<feature type="transmembrane region" description="Helical" evidence="7">
    <location>
        <begin position="116"/>
        <end position="135"/>
    </location>
</feature>
<dbReference type="EMBL" id="MRCE01000027">
    <property type="protein sequence ID" value="OKH33708.1"/>
    <property type="molecule type" value="Genomic_DNA"/>
</dbReference>
<feature type="transmembrane region" description="Helical" evidence="7">
    <location>
        <begin position="56"/>
        <end position="77"/>
    </location>
</feature>
<dbReference type="InterPro" id="IPR032816">
    <property type="entry name" value="VTT_dom"/>
</dbReference>
<keyword evidence="6 7" id="KW-0472">Membrane</keyword>
<proteinExistence type="inferred from homology"/>
<dbReference type="RefSeq" id="WP_073595750.1">
    <property type="nucleotide sequence ID" value="NZ_MRCE01000027.1"/>
</dbReference>
<feature type="domain" description="VTT" evidence="8">
    <location>
        <begin position="36"/>
        <end position="160"/>
    </location>
</feature>
<dbReference type="PANTHER" id="PTHR42709">
    <property type="entry name" value="ALKALINE PHOSPHATASE LIKE PROTEIN"/>
    <property type="match status" value="1"/>
</dbReference>
<comment type="caution">
    <text evidence="9">The sequence shown here is derived from an EMBL/GenBank/DDBJ whole genome shotgun (WGS) entry which is preliminary data.</text>
</comment>
<comment type="subcellular location">
    <subcellularLocation>
        <location evidence="1">Cell membrane</location>
        <topology evidence="1">Multi-pass membrane protein</topology>
    </subcellularLocation>
</comment>
<evidence type="ECO:0000256" key="5">
    <source>
        <dbReference type="ARBA" id="ARBA00022989"/>
    </source>
</evidence>
<keyword evidence="4 7" id="KW-0812">Transmembrane</keyword>
<evidence type="ECO:0000256" key="1">
    <source>
        <dbReference type="ARBA" id="ARBA00004651"/>
    </source>
</evidence>
<accession>A0A1U7IAY0</accession>
<dbReference type="OrthoDB" id="9813426at2"/>
<evidence type="ECO:0000256" key="6">
    <source>
        <dbReference type="ARBA" id="ARBA00023136"/>
    </source>
</evidence>
<dbReference type="InterPro" id="IPR051311">
    <property type="entry name" value="DedA_domain"/>
</dbReference>
<keyword evidence="3" id="KW-1003">Cell membrane</keyword>
<evidence type="ECO:0000256" key="2">
    <source>
        <dbReference type="ARBA" id="ARBA00010792"/>
    </source>
</evidence>
<protein>
    <submittedName>
        <fullName evidence="9">DedA family protein</fullName>
    </submittedName>
</protein>
<dbReference type="GO" id="GO:0005886">
    <property type="term" value="C:plasma membrane"/>
    <property type="evidence" value="ECO:0007669"/>
    <property type="project" value="UniProtKB-SubCell"/>
</dbReference>
<dbReference type="AlphaFoldDB" id="A0A1U7IAY0"/>
<reference evidence="9 10" key="1">
    <citation type="submission" date="2016-11" db="EMBL/GenBank/DDBJ databases">
        <title>Draft Genome Sequences of Nine Cyanobacterial Strains from Diverse Habitats.</title>
        <authorList>
            <person name="Zhu T."/>
            <person name="Hou S."/>
            <person name="Lu X."/>
            <person name="Hess W.R."/>
        </authorList>
    </citation>
    <scope>NUCLEOTIDE SEQUENCE [LARGE SCALE GENOMIC DNA]</scope>
    <source>
        <strain evidence="9 10">IAM M-71</strain>
    </source>
</reference>
<feature type="transmembrane region" description="Helical" evidence="7">
    <location>
        <begin position="142"/>
        <end position="164"/>
    </location>
</feature>
<dbReference type="Pfam" id="PF09335">
    <property type="entry name" value="VTT_dom"/>
    <property type="match status" value="1"/>
</dbReference>
<evidence type="ECO:0000313" key="9">
    <source>
        <dbReference type="EMBL" id="OKH33708.1"/>
    </source>
</evidence>
<name>A0A1U7IAY0_9CYAN</name>
<comment type="similarity">
    <text evidence="2">Belongs to the DedA family.</text>
</comment>
<evidence type="ECO:0000259" key="8">
    <source>
        <dbReference type="Pfam" id="PF09335"/>
    </source>
</evidence>
<dbReference type="PANTHER" id="PTHR42709:SF6">
    <property type="entry name" value="UNDECAPRENYL PHOSPHATE TRANSPORTER A"/>
    <property type="match status" value="1"/>
</dbReference>
<feature type="transmembrane region" description="Helical" evidence="7">
    <location>
        <begin position="176"/>
        <end position="198"/>
    </location>
</feature>
<dbReference type="Proteomes" id="UP000185860">
    <property type="component" value="Unassembled WGS sequence"/>
</dbReference>
<evidence type="ECO:0000256" key="4">
    <source>
        <dbReference type="ARBA" id="ARBA00022692"/>
    </source>
</evidence>